<proteinExistence type="predicted"/>
<keyword evidence="4" id="KW-0408">Iron</keyword>
<evidence type="ECO:0000256" key="3">
    <source>
        <dbReference type="ARBA" id="ARBA00023002"/>
    </source>
</evidence>
<evidence type="ECO:0000313" key="8">
    <source>
        <dbReference type="Proteomes" id="UP001207654"/>
    </source>
</evidence>
<dbReference type="EMBL" id="JAPNKA010000001">
    <property type="protein sequence ID" value="MCY1078060.1"/>
    <property type="molecule type" value="Genomic_DNA"/>
</dbReference>
<dbReference type="GO" id="GO:0051213">
    <property type="term" value="F:dioxygenase activity"/>
    <property type="evidence" value="ECO:0007669"/>
    <property type="project" value="UniProtKB-KW"/>
</dbReference>
<gene>
    <name evidence="7" type="ORF">OV287_26655</name>
</gene>
<keyword evidence="3" id="KW-0560">Oxidoreductase</keyword>
<dbReference type="PANTHER" id="PTHR21266">
    <property type="entry name" value="IRON-SULFUR DOMAIN CONTAINING PROTEIN"/>
    <property type="match status" value="1"/>
</dbReference>
<dbReference type="PANTHER" id="PTHR21266:SF60">
    <property type="entry name" value="3-KETOSTEROID-9-ALPHA-MONOOXYGENASE, OXYGENASE COMPONENT"/>
    <property type="match status" value="1"/>
</dbReference>
<evidence type="ECO:0000313" key="7">
    <source>
        <dbReference type="EMBL" id="MCY1078060.1"/>
    </source>
</evidence>
<sequence>MRLVSTGLESHWYPLAWSRELGRRPLGVSLLGRRLVLFRGQEGRVAALEDFCPHRGVSLSLGTVRAGNIACAYHGWRFASDGACVHVPSATASTPPARCRVPSFAAVEQEGMVWVRLSEQGDAAPPRWACWGERGYAFTELVTEVECPLTWVVQNFVDCAHTGILHGGLFRGEPSRDIEAHVEQRPEGVHVETQGETTPESLVARLLSRGKGSIRHTDTYRAPHTVEVNYWWGEQHLVTTSVCTPLTERRTRIYTRLGVRFGLLNRVVLAAMRPLTARILAQDVRILEDQARQLERYPDRPLASTPADLPCLWVHDVHRQFSGERSPQPVERRRRVAYRL</sequence>
<dbReference type="InterPro" id="IPR050584">
    <property type="entry name" value="Cholesterol_7-desaturase"/>
</dbReference>
<keyword evidence="2" id="KW-0479">Metal-binding</keyword>
<evidence type="ECO:0000256" key="5">
    <source>
        <dbReference type="ARBA" id="ARBA00023014"/>
    </source>
</evidence>
<dbReference type="InterPro" id="IPR036922">
    <property type="entry name" value="Rieske_2Fe-2S_sf"/>
</dbReference>
<protein>
    <submittedName>
        <fullName evidence="7">Aromatic ring-hydroxylating dioxygenase subunit alpha</fullName>
    </submittedName>
</protein>
<feature type="domain" description="Rieske" evidence="6">
    <location>
        <begin position="12"/>
        <end position="115"/>
    </location>
</feature>
<comment type="caution">
    <text evidence="7">The sequence shown here is derived from an EMBL/GenBank/DDBJ whole genome shotgun (WGS) entry which is preliminary data.</text>
</comment>
<dbReference type="SUPFAM" id="SSF50022">
    <property type="entry name" value="ISP domain"/>
    <property type="match status" value="1"/>
</dbReference>
<dbReference type="Pfam" id="PF19112">
    <property type="entry name" value="VanA_C"/>
    <property type="match status" value="1"/>
</dbReference>
<reference evidence="7 8" key="1">
    <citation type="submission" date="2022-11" db="EMBL/GenBank/DDBJ databases">
        <title>Minimal conservation of predation-associated metabolite biosynthetic gene clusters underscores biosynthetic potential of Myxococcota including descriptions for ten novel species: Archangium lansinium sp. nov., Myxococcus landrumus sp. nov., Nannocystis bai.</title>
        <authorList>
            <person name="Ahearne A."/>
            <person name="Stevens C."/>
            <person name="Phillips K."/>
        </authorList>
    </citation>
    <scope>NUCLEOTIDE SEQUENCE [LARGE SCALE GENOMIC DNA]</scope>
    <source>
        <strain evidence="7 8">MIWBW</strain>
    </source>
</reference>
<evidence type="ECO:0000259" key="6">
    <source>
        <dbReference type="PROSITE" id="PS51296"/>
    </source>
</evidence>
<dbReference type="PROSITE" id="PS00570">
    <property type="entry name" value="RING_HYDROXYL_ALPHA"/>
    <property type="match status" value="1"/>
</dbReference>
<dbReference type="PROSITE" id="PS51296">
    <property type="entry name" value="RIESKE"/>
    <property type="match status" value="1"/>
</dbReference>
<keyword evidence="7" id="KW-0223">Dioxygenase</keyword>
<keyword evidence="5" id="KW-0411">Iron-sulfur</keyword>
<dbReference type="Proteomes" id="UP001207654">
    <property type="component" value="Unassembled WGS sequence"/>
</dbReference>
<evidence type="ECO:0000256" key="1">
    <source>
        <dbReference type="ARBA" id="ARBA00022714"/>
    </source>
</evidence>
<accession>A0ABT4A8T3</accession>
<dbReference type="InterPro" id="IPR044043">
    <property type="entry name" value="VanA_C_cat"/>
</dbReference>
<name>A0ABT4A8T3_9BACT</name>
<evidence type="ECO:0000256" key="4">
    <source>
        <dbReference type="ARBA" id="ARBA00023004"/>
    </source>
</evidence>
<dbReference type="RefSeq" id="WP_267536856.1">
    <property type="nucleotide sequence ID" value="NZ_JAPNKA010000001.1"/>
</dbReference>
<dbReference type="Pfam" id="PF00355">
    <property type="entry name" value="Rieske"/>
    <property type="match status" value="1"/>
</dbReference>
<keyword evidence="1" id="KW-0001">2Fe-2S</keyword>
<dbReference type="Gene3D" id="2.102.10.10">
    <property type="entry name" value="Rieske [2Fe-2S] iron-sulphur domain"/>
    <property type="match status" value="1"/>
</dbReference>
<keyword evidence="8" id="KW-1185">Reference proteome</keyword>
<dbReference type="SUPFAM" id="SSF55961">
    <property type="entry name" value="Bet v1-like"/>
    <property type="match status" value="1"/>
</dbReference>
<dbReference type="InterPro" id="IPR015881">
    <property type="entry name" value="ARHD_Rieske_2Fe_2S"/>
</dbReference>
<dbReference type="InterPro" id="IPR017941">
    <property type="entry name" value="Rieske_2Fe-2S"/>
</dbReference>
<organism evidence="7 8">
    <name type="scientific">Archangium lansingense</name>
    <dbReference type="NCBI Taxonomy" id="2995310"/>
    <lineage>
        <taxon>Bacteria</taxon>
        <taxon>Pseudomonadati</taxon>
        <taxon>Myxococcota</taxon>
        <taxon>Myxococcia</taxon>
        <taxon>Myxococcales</taxon>
        <taxon>Cystobacterineae</taxon>
        <taxon>Archangiaceae</taxon>
        <taxon>Archangium</taxon>
    </lineage>
</organism>
<evidence type="ECO:0000256" key="2">
    <source>
        <dbReference type="ARBA" id="ARBA00022723"/>
    </source>
</evidence>
<dbReference type="Gene3D" id="3.90.380.10">
    <property type="entry name" value="Naphthalene 1,2-dioxygenase Alpha Subunit, Chain A, domain 1"/>
    <property type="match status" value="1"/>
</dbReference>